<reference evidence="3" key="5">
    <citation type="journal article" date="2021" name="G3 (Bethesda)">
        <title>Aegilops tauschii genome assembly Aet v5.0 features greater sequence contiguity and improved annotation.</title>
        <authorList>
            <person name="Wang L."/>
            <person name="Zhu T."/>
            <person name="Rodriguez J.C."/>
            <person name="Deal K.R."/>
            <person name="Dubcovsky J."/>
            <person name="McGuire P.E."/>
            <person name="Lux T."/>
            <person name="Spannagl M."/>
            <person name="Mayer K.F.X."/>
            <person name="Baldrich P."/>
            <person name="Meyers B.C."/>
            <person name="Huo N."/>
            <person name="Gu Y.Q."/>
            <person name="Zhou H."/>
            <person name="Devos K.M."/>
            <person name="Bennetzen J.L."/>
            <person name="Unver T."/>
            <person name="Budak H."/>
            <person name="Gulick P.J."/>
            <person name="Galiba G."/>
            <person name="Kalapos B."/>
            <person name="Nelson D.R."/>
            <person name="Li P."/>
            <person name="You F.M."/>
            <person name="Luo M.C."/>
            <person name="Dvorak J."/>
        </authorList>
    </citation>
    <scope>NUCLEOTIDE SEQUENCE [LARGE SCALE GENOMIC DNA]</scope>
    <source>
        <strain evidence="3">cv. AL8/78</strain>
    </source>
</reference>
<feature type="domain" description="Cathepsin propeptide inhibitor" evidence="2">
    <location>
        <begin position="37"/>
        <end position="93"/>
    </location>
</feature>
<dbReference type="Proteomes" id="UP000015105">
    <property type="component" value="Chromosome 1D"/>
</dbReference>
<dbReference type="InterPro" id="IPR013201">
    <property type="entry name" value="Prot_inhib_I29"/>
</dbReference>
<protein>
    <recommendedName>
        <fullName evidence="2">Cathepsin propeptide inhibitor domain-containing protein</fullName>
    </recommendedName>
</protein>
<dbReference type="Pfam" id="PF08246">
    <property type="entry name" value="Inhibitor_I29"/>
    <property type="match status" value="1"/>
</dbReference>
<keyword evidence="1" id="KW-0732">Signal</keyword>
<feature type="chain" id="PRO_5019399367" description="Cathepsin propeptide inhibitor domain-containing protein" evidence="1">
    <location>
        <begin position="24"/>
        <end position="206"/>
    </location>
</feature>
<proteinExistence type="predicted"/>
<reference evidence="4" key="2">
    <citation type="journal article" date="2017" name="Nat. Plants">
        <title>The Aegilops tauschii genome reveals multiple impacts of transposons.</title>
        <authorList>
            <person name="Zhao G."/>
            <person name="Zou C."/>
            <person name="Li K."/>
            <person name="Wang K."/>
            <person name="Li T."/>
            <person name="Gao L."/>
            <person name="Zhang X."/>
            <person name="Wang H."/>
            <person name="Yang Z."/>
            <person name="Liu X."/>
            <person name="Jiang W."/>
            <person name="Mao L."/>
            <person name="Kong X."/>
            <person name="Jiao Y."/>
            <person name="Jia J."/>
        </authorList>
    </citation>
    <scope>NUCLEOTIDE SEQUENCE [LARGE SCALE GENOMIC DNA]</scope>
    <source>
        <strain evidence="4">cv. AL8/78</strain>
    </source>
</reference>
<accession>A0A452YWS0</accession>
<keyword evidence="4" id="KW-1185">Reference proteome</keyword>
<dbReference type="SUPFAM" id="SSF54001">
    <property type="entry name" value="Cysteine proteinases"/>
    <property type="match status" value="1"/>
</dbReference>
<dbReference type="Gramene" id="AET1Gv20556500.4">
    <property type="protein sequence ID" value="AET1Gv20556500.4"/>
    <property type="gene ID" value="AET1Gv20556500"/>
</dbReference>
<evidence type="ECO:0000256" key="1">
    <source>
        <dbReference type="SAM" id="SignalP"/>
    </source>
</evidence>
<dbReference type="EnsemblPlants" id="AET1Gv20556500.4">
    <property type="protein sequence ID" value="AET1Gv20556500.4"/>
    <property type="gene ID" value="AET1Gv20556500"/>
</dbReference>
<dbReference type="Gene3D" id="3.90.70.10">
    <property type="entry name" value="Cysteine proteinases"/>
    <property type="match status" value="1"/>
</dbReference>
<reference evidence="3" key="3">
    <citation type="journal article" date="2017" name="Nature">
        <title>Genome sequence of the progenitor of the wheat D genome Aegilops tauschii.</title>
        <authorList>
            <person name="Luo M.C."/>
            <person name="Gu Y.Q."/>
            <person name="Puiu D."/>
            <person name="Wang H."/>
            <person name="Twardziok S.O."/>
            <person name="Deal K.R."/>
            <person name="Huo N."/>
            <person name="Zhu T."/>
            <person name="Wang L."/>
            <person name="Wang Y."/>
            <person name="McGuire P.E."/>
            <person name="Liu S."/>
            <person name="Long H."/>
            <person name="Ramasamy R.K."/>
            <person name="Rodriguez J.C."/>
            <person name="Van S.L."/>
            <person name="Yuan L."/>
            <person name="Wang Z."/>
            <person name="Xia Z."/>
            <person name="Xiao L."/>
            <person name="Anderson O.D."/>
            <person name="Ouyang S."/>
            <person name="Liang Y."/>
            <person name="Zimin A.V."/>
            <person name="Pertea G."/>
            <person name="Qi P."/>
            <person name="Bennetzen J.L."/>
            <person name="Dai X."/>
            <person name="Dawson M.W."/>
            <person name="Muller H.G."/>
            <person name="Kugler K."/>
            <person name="Rivarola-Duarte L."/>
            <person name="Spannagl M."/>
            <person name="Mayer K.F.X."/>
            <person name="Lu F.H."/>
            <person name="Bevan M.W."/>
            <person name="Leroy P."/>
            <person name="Li P."/>
            <person name="You F.M."/>
            <person name="Sun Q."/>
            <person name="Liu Z."/>
            <person name="Lyons E."/>
            <person name="Wicker T."/>
            <person name="Salzberg S.L."/>
            <person name="Devos K.M."/>
            <person name="Dvorak J."/>
        </authorList>
    </citation>
    <scope>NUCLEOTIDE SEQUENCE [LARGE SCALE GENOMIC DNA]</scope>
    <source>
        <strain evidence="3">cv. AL8/78</strain>
    </source>
</reference>
<dbReference type="AlphaFoldDB" id="A0A452YWS0"/>
<name>A0A452YWS0_AEGTS</name>
<dbReference type="InterPro" id="IPR038765">
    <property type="entry name" value="Papain-like_cys_pep_sf"/>
</dbReference>
<evidence type="ECO:0000313" key="3">
    <source>
        <dbReference type="EnsemblPlants" id="AET1Gv20556500.4"/>
    </source>
</evidence>
<reference evidence="4" key="1">
    <citation type="journal article" date="2014" name="Science">
        <title>Ancient hybridizations among the ancestral genomes of bread wheat.</title>
        <authorList>
            <consortium name="International Wheat Genome Sequencing Consortium,"/>
            <person name="Marcussen T."/>
            <person name="Sandve S.R."/>
            <person name="Heier L."/>
            <person name="Spannagl M."/>
            <person name="Pfeifer M."/>
            <person name="Jakobsen K.S."/>
            <person name="Wulff B.B."/>
            <person name="Steuernagel B."/>
            <person name="Mayer K.F."/>
            <person name="Olsen O.A."/>
        </authorList>
    </citation>
    <scope>NUCLEOTIDE SEQUENCE [LARGE SCALE GENOMIC DNA]</scope>
    <source>
        <strain evidence="4">cv. AL8/78</strain>
    </source>
</reference>
<dbReference type="SMART" id="SM00848">
    <property type="entry name" value="Inhibitor_I29"/>
    <property type="match status" value="1"/>
</dbReference>
<evidence type="ECO:0000313" key="4">
    <source>
        <dbReference type="Proteomes" id="UP000015105"/>
    </source>
</evidence>
<sequence>MAITRASLLAILGCLCFCSSALGARELNDDLSMVARHEGWMAEYGRVYKDAAEKAERFEIFKANAKFIESFNAGNHKFWLSINQFADLSNDEFRATKRNKGFIPNKVKVPTEFRYENMSFDALPATMDWRTKGAVVVGHFPLLLQQRAARVGSWTTHSSSLSRMEASPKSPVIHMLVQMANARVDPTVLQRLRAMRMCLPMMRVLS</sequence>
<feature type="signal peptide" evidence="1">
    <location>
        <begin position="1"/>
        <end position="23"/>
    </location>
</feature>
<evidence type="ECO:0000259" key="2">
    <source>
        <dbReference type="SMART" id="SM00848"/>
    </source>
</evidence>
<organism evidence="3 4">
    <name type="scientific">Aegilops tauschii subsp. strangulata</name>
    <name type="common">Goatgrass</name>
    <dbReference type="NCBI Taxonomy" id="200361"/>
    <lineage>
        <taxon>Eukaryota</taxon>
        <taxon>Viridiplantae</taxon>
        <taxon>Streptophyta</taxon>
        <taxon>Embryophyta</taxon>
        <taxon>Tracheophyta</taxon>
        <taxon>Spermatophyta</taxon>
        <taxon>Magnoliopsida</taxon>
        <taxon>Liliopsida</taxon>
        <taxon>Poales</taxon>
        <taxon>Poaceae</taxon>
        <taxon>BOP clade</taxon>
        <taxon>Pooideae</taxon>
        <taxon>Triticodae</taxon>
        <taxon>Triticeae</taxon>
        <taxon>Triticinae</taxon>
        <taxon>Aegilops</taxon>
    </lineage>
</organism>
<reference evidence="3" key="4">
    <citation type="submission" date="2019-03" db="UniProtKB">
        <authorList>
            <consortium name="EnsemblPlants"/>
        </authorList>
    </citation>
    <scope>IDENTIFICATION</scope>
</reference>